<evidence type="ECO:0000313" key="1">
    <source>
        <dbReference type="Proteomes" id="UP000887579"/>
    </source>
</evidence>
<sequence>MITTTIILGGVAAGYRYYKSRGKEPADLITYKYTGDFPDLQKLYCNGQSINLSYFDTEAKQQMISELSK</sequence>
<accession>A0AC34G153</accession>
<reference evidence="2" key="1">
    <citation type="submission" date="2022-11" db="UniProtKB">
        <authorList>
            <consortium name="WormBaseParasite"/>
        </authorList>
    </citation>
    <scope>IDENTIFICATION</scope>
</reference>
<evidence type="ECO:0000313" key="2">
    <source>
        <dbReference type="WBParaSite" id="ES5_v2.g23577.t1"/>
    </source>
</evidence>
<name>A0AC34G153_9BILA</name>
<organism evidence="1 2">
    <name type="scientific">Panagrolaimus sp. ES5</name>
    <dbReference type="NCBI Taxonomy" id="591445"/>
    <lineage>
        <taxon>Eukaryota</taxon>
        <taxon>Metazoa</taxon>
        <taxon>Ecdysozoa</taxon>
        <taxon>Nematoda</taxon>
        <taxon>Chromadorea</taxon>
        <taxon>Rhabditida</taxon>
        <taxon>Tylenchina</taxon>
        <taxon>Panagrolaimomorpha</taxon>
        <taxon>Panagrolaimoidea</taxon>
        <taxon>Panagrolaimidae</taxon>
        <taxon>Panagrolaimus</taxon>
    </lineage>
</organism>
<protein>
    <submittedName>
        <fullName evidence="2">Uncharacterized protein</fullName>
    </submittedName>
</protein>
<dbReference type="WBParaSite" id="ES5_v2.g23577.t1">
    <property type="protein sequence ID" value="ES5_v2.g23577.t1"/>
    <property type="gene ID" value="ES5_v2.g23577"/>
</dbReference>
<dbReference type="Proteomes" id="UP000887579">
    <property type="component" value="Unplaced"/>
</dbReference>
<proteinExistence type="predicted"/>